<dbReference type="WBParaSite" id="jg1881">
    <property type="protein sequence ID" value="jg1881"/>
    <property type="gene ID" value="jg1881"/>
</dbReference>
<dbReference type="Proteomes" id="UP000887574">
    <property type="component" value="Unplaced"/>
</dbReference>
<proteinExistence type="predicted"/>
<accession>A0A915DDT1</accession>
<organism evidence="1 2">
    <name type="scientific">Ditylenchus dipsaci</name>
    <dbReference type="NCBI Taxonomy" id="166011"/>
    <lineage>
        <taxon>Eukaryota</taxon>
        <taxon>Metazoa</taxon>
        <taxon>Ecdysozoa</taxon>
        <taxon>Nematoda</taxon>
        <taxon>Chromadorea</taxon>
        <taxon>Rhabditida</taxon>
        <taxon>Tylenchina</taxon>
        <taxon>Tylenchomorpha</taxon>
        <taxon>Sphaerularioidea</taxon>
        <taxon>Anguinidae</taxon>
        <taxon>Anguininae</taxon>
        <taxon>Ditylenchus</taxon>
    </lineage>
</organism>
<evidence type="ECO:0000313" key="1">
    <source>
        <dbReference type="Proteomes" id="UP000887574"/>
    </source>
</evidence>
<protein>
    <submittedName>
        <fullName evidence="2">Uncharacterized protein</fullName>
    </submittedName>
</protein>
<dbReference type="AlphaFoldDB" id="A0A915DDT1"/>
<name>A0A915DDT1_9BILA</name>
<evidence type="ECO:0000313" key="2">
    <source>
        <dbReference type="WBParaSite" id="jg1881"/>
    </source>
</evidence>
<reference evidence="2" key="1">
    <citation type="submission" date="2022-11" db="UniProtKB">
        <authorList>
            <consortium name="WormBaseParasite"/>
        </authorList>
    </citation>
    <scope>IDENTIFICATION</scope>
</reference>
<sequence>MAADGGEQDSGRSEVRMDQRINIDCREKTEEGISRSEMQLAEVCKRSQHQLLIARCLIDRSKKGVAGYGKQQSFRRIVSDLFATRTEEFYVKNSPAVLGKSPQQGVHDPSTCLATEDENGDELSFLLREPIEHERGQQQRKTYRLSNSYSYTHRNNNWCPFLRLSASKKNSVGLRKLCKGKGYMRDGQNFFFVTKLHNHDSKPFDYETKTNESGLAVAEVSLSARQTLPKDASISRQLQRKKYKVNMATVDTKKLKTCIPEVAQQTHDGKQFLRFDSRLYRTWTTVDLSLAIGIRTQSSQSAKTLKLLRQSNEFNVSEYPADPLRVSLIAVNSTVGKEARDGKILCK</sequence>
<keyword evidence="1" id="KW-1185">Reference proteome</keyword>